<accession>A0A1J1J1K7</accession>
<proteinExistence type="predicted"/>
<dbReference type="AlphaFoldDB" id="A0A1J1J1K7"/>
<evidence type="ECO:0000313" key="3">
    <source>
        <dbReference type="Proteomes" id="UP000183832"/>
    </source>
</evidence>
<organism evidence="2 3">
    <name type="scientific">Clunio marinus</name>
    <dbReference type="NCBI Taxonomy" id="568069"/>
    <lineage>
        <taxon>Eukaryota</taxon>
        <taxon>Metazoa</taxon>
        <taxon>Ecdysozoa</taxon>
        <taxon>Arthropoda</taxon>
        <taxon>Hexapoda</taxon>
        <taxon>Insecta</taxon>
        <taxon>Pterygota</taxon>
        <taxon>Neoptera</taxon>
        <taxon>Endopterygota</taxon>
        <taxon>Diptera</taxon>
        <taxon>Nematocera</taxon>
        <taxon>Chironomoidea</taxon>
        <taxon>Chironomidae</taxon>
        <taxon>Clunio</taxon>
    </lineage>
</organism>
<evidence type="ECO:0000256" key="1">
    <source>
        <dbReference type="SAM" id="SignalP"/>
    </source>
</evidence>
<name>A0A1J1J1K7_9DIPT</name>
<keyword evidence="3" id="KW-1185">Reference proteome</keyword>
<protein>
    <submittedName>
        <fullName evidence="2">CLUMA_CG017805, isoform A</fullName>
    </submittedName>
</protein>
<dbReference type="Proteomes" id="UP000183832">
    <property type="component" value="Unassembled WGS sequence"/>
</dbReference>
<sequence length="81" mass="8915">MNKIWIPIFVLFVLSFDAINSFPINNLDTEKESKSTIEITTSLQKDVVGTETQTIILAGSICPKGRSLIGGVCRKEGRCLD</sequence>
<keyword evidence="1" id="KW-0732">Signal</keyword>
<feature type="chain" id="PRO_5013266838" evidence="1">
    <location>
        <begin position="22"/>
        <end position="81"/>
    </location>
</feature>
<dbReference type="EMBL" id="CVRI01000063">
    <property type="protein sequence ID" value="CRL04745.1"/>
    <property type="molecule type" value="Genomic_DNA"/>
</dbReference>
<feature type="signal peptide" evidence="1">
    <location>
        <begin position="1"/>
        <end position="21"/>
    </location>
</feature>
<gene>
    <name evidence="2" type="ORF">CLUMA_CG017805</name>
</gene>
<evidence type="ECO:0000313" key="2">
    <source>
        <dbReference type="EMBL" id="CRL04745.1"/>
    </source>
</evidence>
<reference evidence="2 3" key="1">
    <citation type="submission" date="2015-04" db="EMBL/GenBank/DDBJ databases">
        <authorList>
            <person name="Syromyatnikov M.Y."/>
            <person name="Popov V.N."/>
        </authorList>
    </citation>
    <scope>NUCLEOTIDE SEQUENCE [LARGE SCALE GENOMIC DNA]</scope>
</reference>